<evidence type="ECO:0000256" key="2">
    <source>
        <dbReference type="ARBA" id="ARBA00013014"/>
    </source>
</evidence>
<comment type="similarity">
    <text evidence="1">Belongs to the ketopantoate reductase family.</text>
</comment>
<evidence type="ECO:0000256" key="5">
    <source>
        <dbReference type="ARBA" id="ARBA00032024"/>
    </source>
</evidence>
<keyword evidence="4" id="KW-0560">Oxidoreductase</keyword>
<dbReference type="InterPro" id="IPR013328">
    <property type="entry name" value="6PGD_dom2"/>
</dbReference>
<dbReference type="GO" id="GO:0050661">
    <property type="term" value="F:NADP binding"/>
    <property type="evidence" value="ECO:0007669"/>
    <property type="project" value="TreeGrafter"/>
</dbReference>
<sequence>MRIGIVGAGGVGSVVGGLLSHGGHDVTLVDQWPEHIDKIKRDGLLIESRDQSILTRPNAIHICELAQITDPFEAAFIAVKSYDTTWATALMLDYVDPESGVFVDFQNGINDERMAAVAGAHRSLGCVIIIGVGCYEPGKAIRTDAYPLGFKVGEHDGSDTPRARRIVQTLNCIAPTEVTSDLWGNRWSKLMVNCMANALAGLSGYGTAEVRTIPQIRRVAIQLGAEVARVALALGHELHPISGVSPMKIIDAAEGRNLEEVEAVMLKAASGGGKGIPSLGQDVRKKRRTEIEYLNGHVSEKGRTLGIPTPFNDRIVQIVKELGIGFESDPSHLKPLEEMLP</sequence>
<dbReference type="SUPFAM" id="SSF48179">
    <property type="entry name" value="6-phosphogluconate dehydrogenase C-terminal domain-like"/>
    <property type="match status" value="1"/>
</dbReference>
<dbReference type="InterPro" id="IPR036291">
    <property type="entry name" value="NAD(P)-bd_dom_sf"/>
</dbReference>
<feature type="domain" description="Ketopantoate reductase C-terminal" evidence="7">
    <location>
        <begin position="182"/>
        <end position="321"/>
    </location>
</feature>
<evidence type="ECO:0000256" key="4">
    <source>
        <dbReference type="ARBA" id="ARBA00023002"/>
    </source>
</evidence>
<dbReference type="NCBIfam" id="TIGR00745">
    <property type="entry name" value="apbA_panE"/>
    <property type="match status" value="1"/>
</dbReference>
<dbReference type="InterPro" id="IPR013332">
    <property type="entry name" value="KPR_N"/>
</dbReference>
<evidence type="ECO:0000256" key="1">
    <source>
        <dbReference type="ARBA" id="ARBA00007870"/>
    </source>
</evidence>
<evidence type="ECO:0000313" key="8">
    <source>
        <dbReference type="EMBL" id="SUZ77896.1"/>
    </source>
</evidence>
<dbReference type="EMBL" id="UINC01001333">
    <property type="protein sequence ID" value="SUZ77896.1"/>
    <property type="molecule type" value="Genomic_DNA"/>
</dbReference>
<dbReference type="GO" id="GO:0005737">
    <property type="term" value="C:cytoplasm"/>
    <property type="evidence" value="ECO:0007669"/>
    <property type="project" value="TreeGrafter"/>
</dbReference>
<evidence type="ECO:0000259" key="6">
    <source>
        <dbReference type="Pfam" id="PF02558"/>
    </source>
</evidence>
<dbReference type="EC" id="1.1.1.169" evidence="2"/>
<proteinExistence type="inferred from homology"/>
<accession>A0A381QF18</accession>
<dbReference type="Gene3D" id="3.40.50.720">
    <property type="entry name" value="NAD(P)-binding Rossmann-like Domain"/>
    <property type="match status" value="1"/>
</dbReference>
<dbReference type="GO" id="GO:0008677">
    <property type="term" value="F:2-dehydropantoate 2-reductase activity"/>
    <property type="evidence" value="ECO:0007669"/>
    <property type="project" value="UniProtKB-EC"/>
</dbReference>
<name>A0A381QF18_9ZZZZ</name>
<organism evidence="8">
    <name type="scientific">marine metagenome</name>
    <dbReference type="NCBI Taxonomy" id="408172"/>
    <lineage>
        <taxon>unclassified sequences</taxon>
        <taxon>metagenomes</taxon>
        <taxon>ecological metagenomes</taxon>
    </lineage>
</organism>
<keyword evidence="3" id="KW-0521">NADP</keyword>
<dbReference type="InterPro" id="IPR013752">
    <property type="entry name" value="KPA_reductase"/>
</dbReference>
<dbReference type="Gene3D" id="1.10.1040.10">
    <property type="entry name" value="N-(1-d-carboxylethyl)-l-norvaline Dehydrogenase, domain 2"/>
    <property type="match status" value="1"/>
</dbReference>
<dbReference type="GO" id="GO:0015940">
    <property type="term" value="P:pantothenate biosynthetic process"/>
    <property type="evidence" value="ECO:0007669"/>
    <property type="project" value="InterPro"/>
</dbReference>
<dbReference type="AlphaFoldDB" id="A0A381QF18"/>
<dbReference type="PANTHER" id="PTHR43765:SF2">
    <property type="entry name" value="2-DEHYDROPANTOATE 2-REDUCTASE"/>
    <property type="match status" value="1"/>
</dbReference>
<dbReference type="SUPFAM" id="SSF51735">
    <property type="entry name" value="NAD(P)-binding Rossmann-fold domains"/>
    <property type="match status" value="1"/>
</dbReference>
<evidence type="ECO:0000259" key="7">
    <source>
        <dbReference type="Pfam" id="PF08546"/>
    </source>
</evidence>
<dbReference type="Pfam" id="PF02558">
    <property type="entry name" value="ApbA"/>
    <property type="match status" value="1"/>
</dbReference>
<dbReference type="Pfam" id="PF08546">
    <property type="entry name" value="ApbA_C"/>
    <property type="match status" value="1"/>
</dbReference>
<dbReference type="InterPro" id="IPR003710">
    <property type="entry name" value="ApbA"/>
</dbReference>
<dbReference type="InterPro" id="IPR008927">
    <property type="entry name" value="6-PGluconate_DH-like_C_sf"/>
</dbReference>
<reference evidence="8" key="1">
    <citation type="submission" date="2018-05" db="EMBL/GenBank/DDBJ databases">
        <authorList>
            <person name="Lanie J.A."/>
            <person name="Ng W.-L."/>
            <person name="Kazmierczak K.M."/>
            <person name="Andrzejewski T.M."/>
            <person name="Davidsen T.M."/>
            <person name="Wayne K.J."/>
            <person name="Tettelin H."/>
            <person name="Glass J.I."/>
            <person name="Rusch D."/>
            <person name="Podicherti R."/>
            <person name="Tsui H.-C.T."/>
            <person name="Winkler M.E."/>
        </authorList>
    </citation>
    <scope>NUCLEOTIDE SEQUENCE</scope>
</reference>
<protein>
    <recommendedName>
        <fullName evidence="2">2-dehydropantoate 2-reductase</fullName>
        <ecNumber evidence="2">1.1.1.169</ecNumber>
    </recommendedName>
    <alternativeName>
        <fullName evidence="5">Ketopantoate reductase</fullName>
    </alternativeName>
</protein>
<evidence type="ECO:0000256" key="3">
    <source>
        <dbReference type="ARBA" id="ARBA00022857"/>
    </source>
</evidence>
<dbReference type="InterPro" id="IPR050838">
    <property type="entry name" value="Ketopantoate_reductase"/>
</dbReference>
<feature type="domain" description="Ketopantoate reductase N-terminal" evidence="6">
    <location>
        <begin position="3"/>
        <end position="154"/>
    </location>
</feature>
<dbReference type="PANTHER" id="PTHR43765">
    <property type="entry name" value="2-DEHYDROPANTOATE 2-REDUCTASE-RELATED"/>
    <property type="match status" value="1"/>
</dbReference>
<gene>
    <name evidence="8" type="ORF">METZ01_LOCUS30750</name>
</gene>